<proteinExistence type="predicted"/>
<dbReference type="InterPro" id="IPR027417">
    <property type="entry name" value="P-loop_NTPase"/>
</dbReference>
<feature type="non-terminal residue" evidence="1">
    <location>
        <position position="31"/>
    </location>
</feature>
<sequence>MVITGPAASGKSQLAYELAEQVPLEVISVDS</sequence>
<evidence type="ECO:0000313" key="1">
    <source>
        <dbReference type="EMBL" id="SVD72117.1"/>
    </source>
</evidence>
<dbReference type="SUPFAM" id="SSF52540">
    <property type="entry name" value="P-loop containing nucleoside triphosphate hydrolases"/>
    <property type="match status" value="1"/>
</dbReference>
<accession>A0A382XLS5</accession>
<gene>
    <name evidence="1" type="ORF">METZ01_LOCUS424971</name>
</gene>
<dbReference type="AlphaFoldDB" id="A0A382XLS5"/>
<name>A0A382XLS5_9ZZZZ</name>
<protein>
    <submittedName>
        <fullName evidence="1">Uncharacterized protein</fullName>
    </submittedName>
</protein>
<dbReference type="EMBL" id="UINC01168864">
    <property type="protein sequence ID" value="SVD72117.1"/>
    <property type="molecule type" value="Genomic_DNA"/>
</dbReference>
<reference evidence="1" key="1">
    <citation type="submission" date="2018-05" db="EMBL/GenBank/DDBJ databases">
        <authorList>
            <person name="Lanie J.A."/>
            <person name="Ng W.-L."/>
            <person name="Kazmierczak K.M."/>
            <person name="Andrzejewski T.M."/>
            <person name="Davidsen T.M."/>
            <person name="Wayne K.J."/>
            <person name="Tettelin H."/>
            <person name="Glass J.I."/>
            <person name="Rusch D."/>
            <person name="Podicherti R."/>
            <person name="Tsui H.-C.T."/>
            <person name="Winkler M.E."/>
        </authorList>
    </citation>
    <scope>NUCLEOTIDE SEQUENCE</scope>
</reference>
<organism evidence="1">
    <name type="scientific">marine metagenome</name>
    <dbReference type="NCBI Taxonomy" id="408172"/>
    <lineage>
        <taxon>unclassified sequences</taxon>
        <taxon>metagenomes</taxon>
        <taxon>ecological metagenomes</taxon>
    </lineage>
</organism>
<dbReference type="Gene3D" id="3.40.50.300">
    <property type="entry name" value="P-loop containing nucleotide triphosphate hydrolases"/>
    <property type="match status" value="1"/>
</dbReference>